<sequence>MASNQRLQRTVLAVAEAVQTFAAGTFDFAESIKQIWGPQTEPDVVETSNPLPVDAMQGVQVDQLRERTPISQEGDQLEIHSHSQSPSTTFEDEYLKALNSAIGPRETANLKLSNEIHAITQQSVKCCYECFARWIDESPSPPCQSIPGQETCEFCTHSQTVCEMIPQGELPGMLQRKRDADAWLADYDDPRDRRRFLNSWYWPFERVKIPISPPIADVSQQQTGLKRVYWDIDEQQPVPKRQRKHELREGPIMERNEQLKKIMQQEQDGHGAVEARDSSPLVVSSSSSVSSSEEEEKQSQVQVKRQKTSPFKDSDQVQAAHEVAREALIHQEEDNERSSTLTQGHSSEVSSSEEDDDGYSSSSSEEEGVQISATKEVLQEDQNVGVKVAIQAQGESSESSSSLSEDEPSEEESEDDSQEHKKNQLAPKAVWQDGRVERMKSSIPTLLEEESDDSESSSSSSADESSCSSSEDESSEAESESELEKLKRQSVTREDPPRETKFKTEELVQSSDDKSSILSSEDEYSEESESEPELPKNRLTTLVEPQKGREANPNEPIEITSDESSSGSSDDGSSEDSEMET</sequence>
<feature type="compositionally biased region" description="Acidic residues" evidence="1">
    <location>
        <begin position="572"/>
        <end position="581"/>
    </location>
</feature>
<reference evidence="3" key="1">
    <citation type="journal article" date="2017" name="Nat. Microbiol.">
        <title>Global analysis of biosynthetic gene clusters reveals vast potential of secondary metabolite production in Penicillium species.</title>
        <authorList>
            <person name="Nielsen J.C."/>
            <person name="Grijseels S."/>
            <person name="Prigent S."/>
            <person name="Ji B."/>
            <person name="Dainat J."/>
            <person name="Nielsen K.F."/>
            <person name="Frisvad J.C."/>
            <person name="Workman M."/>
            <person name="Nielsen J."/>
        </authorList>
    </citation>
    <scope>NUCLEOTIDE SEQUENCE [LARGE SCALE GENOMIC DNA]</scope>
    <source>
        <strain evidence="3">IBT 31321</strain>
    </source>
</reference>
<evidence type="ECO:0000313" key="2">
    <source>
        <dbReference type="EMBL" id="OQE38007.1"/>
    </source>
</evidence>
<dbReference type="Proteomes" id="UP000191500">
    <property type="component" value="Unassembled WGS sequence"/>
</dbReference>
<feature type="compositionally biased region" description="Acidic residues" evidence="1">
    <location>
        <begin position="520"/>
        <end position="532"/>
    </location>
</feature>
<evidence type="ECO:0000256" key="1">
    <source>
        <dbReference type="SAM" id="MobiDB-lite"/>
    </source>
</evidence>
<accession>A0A1V6UHW3</accession>
<dbReference type="AlphaFoldDB" id="A0A1V6UHW3"/>
<organism evidence="2 3">
    <name type="scientific">Penicillium coprophilum</name>
    <dbReference type="NCBI Taxonomy" id="36646"/>
    <lineage>
        <taxon>Eukaryota</taxon>
        <taxon>Fungi</taxon>
        <taxon>Dikarya</taxon>
        <taxon>Ascomycota</taxon>
        <taxon>Pezizomycotina</taxon>
        <taxon>Eurotiomycetes</taxon>
        <taxon>Eurotiomycetidae</taxon>
        <taxon>Eurotiales</taxon>
        <taxon>Aspergillaceae</taxon>
        <taxon>Penicillium</taxon>
    </lineage>
</organism>
<proteinExistence type="predicted"/>
<feature type="compositionally biased region" description="Basic and acidic residues" evidence="1">
    <location>
        <begin position="267"/>
        <end position="277"/>
    </location>
</feature>
<feature type="compositionally biased region" description="Basic and acidic residues" evidence="1">
    <location>
        <begin position="482"/>
        <end position="515"/>
    </location>
</feature>
<evidence type="ECO:0000313" key="3">
    <source>
        <dbReference type="Proteomes" id="UP000191500"/>
    </source>
</evidence>
<protein>
    <submittedName>
        <fullName evidence="2">Uncharacterized protein</fullName>
    </submittedName>
</protein>
<feature type="region of interest" description="Disordered" evidence="1">
    <location>
        <begin position="263"/>
        <end position="581"/>
    </location>
</feature>
<feature type="compositionally biased region" description="Acidic residues" evidence="1">
    <location>
        <begin position="470"/>
        <end position="481"/>
    </location>
</feature>
<keyword evidence="3" id="KW-1185">Reference proteome</keyword>
<feature type="compositionally biased region" description="Low complexity" evidence="1">
    <location>
        <begin position="278"/>
        <end position="291"/>
    </location>
</feature>
<feature type="compositionally biased region" description="Low complexity" evidence="1">
    <location>
        <begin position="456"/>
        <end position="469"/>
    </location>
</feature>
<feature type="compositionally biased region" description="Low complexity" evidence="1">
    <location>
        <begin position="562"/>
        <end position="571"/>
    </location>
</feature>
<comment type="caution">
    <text evidence="2">The sequence shown here is derived from an EMBL/GenBank/DDBJ whole genome shotgun (WGS) entry which is preliminary data.</text>
</comment>
<name>A0A1V6UHW3_9EURO</name>
<feature type="compositionally biased region" description="Acidic residues" evidence="1">
    <location>
        <begin position="404"/>
        <end position="417"/>
    </location>
</feature>
<feature type="compositionally biased region" description="Acidic residues" evidence="1">
    <location>
        <begin position="351"/>
        <end position="368"/>
    </location>
</feature>
<gene>
    <name evidence="2" type="ORF">PENCOP_c009G02144</name>
</gene>
<dbReference type="EMBL" id="MDDG01000009">
    <property type="protein sequence ID" value="OQE38007.1"/>
    <property type="molecule type" value="Genomic_DNA"/>
</dbReference>
<feature type="compositionally biased region" description="Basic and acidic residues" evidence="1">
    <location>
        <begin position="322"/>
        <end position="332"/>
    </location>
</feature>